<dbReference type="InterPro" id="IPR000244">
    <property type="entry name" value="Ribosomal_bL9"/>
</dbReference>
<comment type="caution">
    <text evidence="9">The sequence shown here is derived from an EMBL/GenBank/DDBJ whole genome shotgun (WGS) entry which is preliminary data.</text>
</comment>
<dbReference type="InterPro" id="IPR009027">
    <property type="entry name" value="Ribosomal_bL9/RNase_H1_N"/>
</dbReference>
<dbReference type="SUPFAM" id="SSF55653">
    <property type="entry name" value="Ribosomal protein L9 C-domain"/>
    <property type="match status" value="1"/>
</dbReference>
<keyword evidence="5 7" id="KW-0687">Ribonucleoprotein</keyword>
<sequence length="161" mass="18101">MKMKIILKQDYSQLGEEGDIKEVAAGYARNYLIPRGIASAYTVHAINELHKRQHIIARKKEEKAKEARSHKEKLEADSLVFHFAAGEKGRLFGAVTSATIAEELAKKGMNIERRFIDVPNHSIKEVGNYEVKIRLYAGEIATLRVTVESNHPANSEEEATK</sequence>
<organism evidence="9 10">
    <name type="scientific">Entomospira entomophila</name>
    <dbReference type="NCBI Taxonomy" id="2719988"/>
    <lineage>
        <taxon>Bacteria</taxon>
        <taxon>Pseudomonadati</taxon>
        <taxon>Spirochaetota</taxon>
        <taxon>Spirochaetia</taxon>
        <taxon>Spirochaetales</taxon>
        <taxon>Spirochaetaceae</taxon>
        <taxon>Entomospira</taxon>
    </lineage>
</organism>
<dbReference type="SUPFAM" id="SSF55658">
    <property type="entry name" value="L9 N-domain-like"/>
    <property type="match status" value="1"/>
</dbReference>
<accession>A0A968KT73</accession>
<protein>
    <recommendedName>
        <fullName evidence="6 7">Large ribosomal subunit protein bL9</fullName>
    </recommendedName>
</protein>
<keyword evidence="10" id="KW-1185">Reference proteome</keyword>
<evidence type="ECO:0000256" key="2">
    <source>
        <dbReference type="ARBA" id="ARBA00022730"/>
    </source>
</evidence>
<dbReference type="Proteomes" id="UP000711995">
    <property type="component" value="Unassembled WGS sequence"/>
</dbReference>
<dbReference type="GO" id="GO:0019843">
    <property type="term" value="F:rRNA binding"/>
    <property type="evidence" value="ECO:0007669"/>
    <property type="project" value="UniProtKB-UniRule"/>
</dbReference>
<evidence type="ECO:0000256" key="5">
    <source>
        <dbReference type="ARBA" id="ARBA00023274"/>
    </source>
</evidence>
<keyword evidence="2 7" id="KW-0699">rRNA-binding</keyword>
<evidence type="ECO:0000313" key="10">
    <source>
        <dbReference type="Proteomes" id="UP000711995"/>
    </source>
</evidence>
<dbReference type="PROSITE" id="PS00651">
    <property type="entry name" value="RIBOSOMAL_L9"/>
    <property type="match status" value="1"/>
</dbReference>
<dbReference type="InterPro" id="IPR036791">
    <property type="entry name" value="Ribosomal_bL9_C_sf"/>
</dbReference>
<dbReference type="Gene3D" id="3.10.430.100">
    <property type="entry name" value="Ribosomal protein L9, C-terminal domain"/>
    <property type="match status" value="1"/>
</dbReference>
<dbReference type="GO" id="GO:0003735">
    <property type="term" value="F:structural constituent of ribosome"/>
    <property type="evidence" value="ECO:0007669"/>
    <property type="project" value="InterPro"/>
</dbReference>
<dbReference type="GO" id="GO:0005840">
    <property type="term" value="C:ribosome"/>
    <property type="evidence" value="ECO:0007669"/>
    <property type="project" value="UniProtKB-KW"/>
</dbReference>
<evidence type="ECO:0000256" key="3">
    <source>
        <dbReference type="ARBA" id="ARBA00022884"/>
    </source>
</evidence>
<feature type="domain" description="Ribosomal protein L9" evidence="8">
    <location>
        <begin position="15"/>
        <end position="42"/>
    </location>
</feature>
<keyword evidence="4 7" id="KW-0689">Ribosomal protein</keyword>
<dbReference type="GO" id="GO:1990904">
    <property type="term" value="C:ribonucleoprotein complex"/>
    <property type="evidence" value="ECO:0007669"/>
    <property type="project" value="UniProtKB-KW"/>
</dbReference>
<evidence type="ECO:0000256" key="7">
    <source>
        <dbReference type="HAMAP-Rule" id="MF_00503"/>
    </source>
</evidence>
<evidence type="ECO:0000256" key="1">
    <source>
        <dbReference type="ARBA" id="ARBA00010605"/>
    </source>
</evidence>
<reference evidence="9 10" key="1">
    <citation type="submission" date="2020-03" db="EMBL/GenBank/DDBJ databases">
        <title>Spirochaetal bacteria isolated from arthropods constitute a novel genus Entomospira genus novum within the order Spirochaetales.</title>
        <authorList>
            <person name="Grana-Miraglia L."/>
            <person name="Sikutova S."/>
            <person name="Fingerle V."/>
            <person name="Sing A."/>
            <person name="Castillo-Ramirez S."/>
            <person name="Margos G."/>
            <person name="Rudolf I."/>
        </authorList>
    </citation>
    <scope>NUCLEOTIDE SEQUENCE [LARGE SCALE GENOMIC DNA]</scope>
    <source>
        <strain evidence="9 10">BR193</strain>
    </source>
</reference>
<dbReference type="GO" id="GO:0006412">
    <property type="term" value="P:translation"/>
    <property type="evidence" value="ECO:0007669"/>
    <property type="project" value="UniProtKB-UniRule"/>
</dbReference>
<dbReference type="Gene3D" id="3.40.5.10">
    <property type="entry name" value="Ribosomal protein L9, N-terminal domain"/>
    <property type="match status" value="1"/>
</dbReference>
<dbReference type="InterPro" id="IPR020594">
    <property type="entry name" value="Ribosomal_bL9_bac/chp"/>
</dbReference>
<proteinExistence type="inferred from homology"/>
<dbReference type="InterPro" id="IPR036935">
    <property type="entry name" value="Ribosomal_bL9_N_sf"/>
</dbReference>
<dbReference type="Pfam" id="PF01281">
    <property type="entry name" value="Ribosomal_L9_N"/>
    <property type="match status" value="1"/>
</dbReference>
<dbReference type="InterPro" id="IPR020070">
    <property type="entry name" value="Ribosomal_bL9_N"/>
</dbReference>
<dbReference type="HAMAP" id="MF_00503">
    <property type="entry name" value="Ribosomal_bL9"/>
    <property type="match status" value="1"/>
</dbReference>
<name>A0A968KT73_9SPIO</name>
<dbReference type="EMBL" id="JAATLJ010000001">
    <property type="protein sequence ID" value="NIZ39991.1"/>
    <property type="molecule type" value="Genomic_DNA"/>
</dbReference>
<evidence type="ECO:0000256" key="4">
    <source>
        <dbReference type="ARBA" id="ARBA00022980"/>
    </source>
</evidence>
<comment type="similarity">
    <text evidence="1 7">Belongs to the bacterial ribosomal protein bL9 family.</text>
</comment>
<evidence type="ECO:0000256" key="6">
    <source>
        <dbReference type="ARBA" id="ARBA00035292"/>
    </source>
</evidence>
<dbReference type="Pfam" id="PF03948">
    <property type="entry name" value="Ribosomal_L9_C"/>
    <property type="match status" value="1"/>
</dbReference>
<evidence type="ECO:0000259" key="8">
    <source>
        <dbReference type="PROSITE" id="PS00651"/>
    </source>
</evidence>
<gene>
    <name evidence="7" type="primary">rplI</name>
    <name evidence="9" type="ORF">HCT14_00450</name>
</gene>
<dbReference type="RefSeq" id="WP_167699600.1">
    <property type="nucleotide sequence ID" value="NZ_CP118174.1"/>
</dbReference>
<evidence type="ECO:0000313" key="9">
    <source>
        <dbReference type="EMBL" id="NIZ39991.1"/>
    </source>
</evidence>
<keyword evidence="3 7" id="KW-0694">RNA-binding</keyword>
<dbReference type="PANTHER" id="PTHR21368">
    <property type="entry name" value="50S RIBOSOMAL PROTEIN L9"/>
    <property type="match status" value="1"/>
</dbReference>
<dbReference type="AlphaFoldDB" id="A0A968KT73"/>
<comment type="function">
    <text evidence="7">Binds to the 23S rRNA.</text>
</comment>
<dbReference type="NCBIfam" id="TIGR00158">
    <property type="entry name" value="L9"/>
    <property type="match status" value="1"/>
</dbReference>
<dbReference type="InterPro" id="IPR020069">
    <property type="entry name" value="Ribosomal_bL9_C"/>
</dbReference>